<dbReference type="PROSITE" id="PS00732">
    <property type="entry name" value="RIBOSOMAL_S16"/>
    <property type="match status" value="1"/>
</dbReference>
<evidence type="ECO:0000256" key="2">
    <source>
        <dbReference type="ARBA" id="ARBA00023004"/>
    </source>
</evidence>
<sequence>MADEADWPIEIKLSRGGRILTVAWADGARHELAAELLRVESPSAEVQGHSAEQKTIVPGKRQVAIRDVQEVGSYAVRLVFDDGHSTGIYTWPALRAFGDEGAALFAAYEAALAERGLSRG</sequence>
<feature type="domain" description="Gamma-butyrobetaine hydroxylase-like N-terminal" evidence="3">
    <location>
        <begin position="11"/>
        <end position="95"/>
    </location>
</feature>
<dbReference type="InterPro" id="IPR010376">
    <property type="entry name" value="GBBH-like_N"/>
</dbReference>
<dbReference type="GO" id="GO:0003735">
    <property type="term" value="F:structural constituent of ribosome"/>
    <property type="evidence" value="ECO:0007669"/>
    <property type="project" value="InterPro"/>
</dbReference>
<dbReference type="InterPro" id="IPR020592">
    <property type="entry name" value="Ribosomal_bS16_CS"/>
</dbReference>
<dbReference type="Pfam" id="PF06155">
    <property type="entry name" value="GBBH-like_N"/>
    <property type="match status" value="1"/>
</dbReference>
<evidence type="ECO:0000259" key="3">
    <source>
        <dbReference type="Pfam" id="PF06155"/>
    </source>
</evidence>
<accession>A0A9W6JSJ7</accession>
<evidence type="ECO:0000256" key="1">
    <source>
        <dbReference type="ARBA" id="ARBA00022723"/>
    </source>
</evidence>
<name>A0A9W6JSJ7_9HYPH</name>
<reference evidence="4" key="1">
    <citation type="journal article" date="2014" name="Int. J. Syst. Evol. Microbiol.">
        <title>Complete genome sequence of Corynebacterium casei LMG S-19264T (=DSM 44701T), isolated from a smear-ripened cheese.</title>
        <authorList>
            <consortium name="US DOE Joint Genome Institute (JGI-PGF)"/>
            <person name="Walter F."/>
            <person name="Albersmeier A."/>
            <person name="Kalinowski J."/>
            <person name="Ruckert C."/>
        </authorList>
    </citation>
    <scope>NUCLEOTIDE SEQUENCE</scope>
    <source>
        <strain evidence="4">VKM B-2748</strain>
    </source>
</reference>
<reference evidence="4" key="2">
    <citation type="submission" date="2023-01" db="EMBL/GenBank/DDBJ databases">
        <authorList>
            <person name="Sun Q."/>
            <person name="Evtushenko L."/>
        </authorList>
    </citation>
    <scope>NUCLEOTIDE SEQUENCE</scope>
    <source>
        <strain evidence="4">VKM B-2748</strain>
    </source>
</reference>
<dbReference type="GO" id="GO:0046872">
    <property type="term" value="F:metal ion binding"/>
    <property type="evidence" value="ECO:0007669"/>
    <property type="project" value="UniProtKB-KW"/>
</dbReference>
<dbReference type="InterPro" id="IPR038492">
    <property type="entry name" value="GBBH-like_N_sf"/>
</dbReference>
<protein>
    <recommendedName>
        <fullName evidence="3">Gamma-butyrobetaine hydroxylase-like N-terminal domain-containing protein</fullName>
    </recommendedName>
</protein>
<comment type="caution">
    <text evidence="4">The sequence shown here is derived from an EMBL/GenBank/DDBJ whole genome shotgun (WGS) entry which is preliminary data.</text>
</comment>
<dbReference type="Proteomes" id="UP001143309">
    <property type="component" value="Unassembled WGS sequence"/>
</dbReference>
<evidence type="ECO:0000313" key="4">
    <source>
        <dbReference type="EMBL" id="GLK81290.1"/>
    </source>
</evidence>
<keyword evidence="1" id="KW-0479">Metal-binding</keyword>
<keyword evidence="2" id="KW-0408">Iron</keyword>
<proteinExistence type="predicted"/>
<gene>
    <name evidence="4" type="ORF">GCM10008174_30310</name>
</gene>
<dbReference type="GO" id="GO:0006412">
    <property type="term" value="P:translation"/>
    <property type="evidence" value="ECO:0007669"/>
    <property type="project" value="InterPro"/>
</dbReference>
<organism evidence="4 5">
    <name type="scientific">Methylopila turkensis</name>
    <dbReference type="NCBI Taxonomy" id="1437816"/>
    <lineage>
        <taxon>Bacteria</taxon>
        <taxon>Pseudomonadati</taxon>
        <taxon>Pseudomonadota</taxon>
        <taxon>Alphaproteobacteria</taxon>
        <taxon>Hyphomicrobiales</taxon>
        <taxon>Methylopilaceae</taxon>
        <taxon>Methylopila</taxon>
    </lineage>
</organism>
<dbReference type="PANTHER" id="PTHR35303">
    <property type="entry name" value="OS02G0197800 PROTEIN"/>
    <property type="match status" value="1"/>
</dbReference>
<dbReference type="EMBL" id="BSFL01000003">
    <property type="protein sequence ID" value="GLK81290.1"/>
    <property type="molecule type" value="Genomic_DNA"/>
</dbReference>
<dbReference type="Gene3D" id="3.30.2020.30">
    <property type="match status" value="1"/>
</dbReference>
<evidence type="ECO:0000313" key="5">
    <source>
        <dbReference type="Proteomes" id="UP001143309"/>
    </source>
</evidence>
<dbReference type="PANTHER" id="PTHR35303:SF5">
    <property type="entry name" value="OS02G0197800 PROTEIN"/>
    <property type="match status" value="1"/>
</dbReference>
<dbReference type="GO" id="GO:0005840">
    <property type="term" value="C:ribosome"/>
    <property type="evidence" value="ECO:0007669"/>
    <property type="project" value="InterPro"/>
</dbReference>
<dbReference type="RefSeq" id="WP_271201752.1">
    <property type="nucleotide sequence ID" value="NZ_BSFL01000003.1"/>
</dbReference>
<dbReference type="AlphaFoldDB" id="A0A9W6JSJ7"/>
<keyword evidence="5" id="KW-1185">Reference proteome</keyword>